<dbReference type="SUPFAM" id="SSF55811">
    <property type="entry name" value="Nudix"/>
    <property type="match status" value="1"/>
</dbReference>
<dbReference type="OrthoDB" id="9761969at2"/>
<feature type="domain" description="Nudix hydrolase" evidence="2">
    <location>
        <begin position="36"/>
        <end position="163"/>
    </location>
</feature>
<dbReference type="Gene3D" id="3.90.79.10">
    <property type="entry name" value="Nucleoside Triphosphate Pyrophosphohydrolase"/>
    <property type="match status" value="1"/>
</dbReference>
<comment type="caution">
    <text evidence="3">The sequence shown here is derived from an EMBL/GenBank/DDBJ whole genome shotgun (WGS) entry which is preliminary data.</text>
</comment>
<evidence type="ECO:0000256" key="1">
    <source>
        <dbReference type="SAM" id="MobiDB-lite"/>
    </source>
</evidence>
<dbReference type="Pfam" id="PF14803">
    <property type="entry name" value="Zn_ribbon_Nudix"/>
    <property type="match status" value="1"/>
</dbReference>
<dbReference type="Gene3D" id="2.20.70.10">
    <property type="match status" value="1"/>
</dbReference>
<dbReference type="InterPro" id="IPR000086">
    <property type="entry name" value="NUDIX_hydrolase_dom"/>
</dbReference>
<dbReference type="InterPro" id="IPR029401">
    <property type="entry name" value="Nudix_N"/>
</dbReference>
<dbReference type="AlphaFoldDB" id="A0A4R2PBS5"/>
<dbReference type="PANTHER" id="PTHR43222">
    <property type="entry name" value="NUDIX HYDROLASE 23"/>
    <property type="match status" value="1"/>
</dbReference>
<gene>
    <name evidence="3" type="ORF">EV659_1094</name>
</gene>
<keyword evidence="4" id="KW-1185">Reference proteome</keyword>
<sequence length="190" mass="21178">MAEDINAAPPFRRRVPEGDDRERLVCDSCGFIHYENPKIVVGSVARWGDRLLLCRRAIEPRRGYWTIPAGYMELAETSEEGARREAWEEARADLALDGLLAVYNIARISQVQLIYLARLTSDAVAAGPESAEVALVGWDDIPWDELAFPSVVWALRDYRRLLDRPGGLTGDFAPFGNPPGDRGDRRPAGL</sequence>
<evidence type="ECO:0000259" key="2">
    <source>
        <dbReference type="PROSITE" id="PS51462"/>
    </source>
</evidence>
<dbReference type="Proteomes" id="UP000295399">
    <property type="component" value="Unassembled WGS sequence"/>
</dbReference>
<protein>
    <submittedName>
        <fullName evidence="3">ADP-ribose pyrophosphatase YjhB (NUDIX family)</fullName>
    </submittedName>
</protein>
<dbReference type="GO" id="GO:0003824">
    <property type="term" value="F:catalytic activity"/>
    <property type="evidence" value="ECO:0007669"/>
    <property type="project" value="UniProtKB-ARBA"/>
</dbReference>
<dbReference type="Pfam" id="PF00293">
    <property type="entry name" value="NUDIX"/>
    <property type="match status" value="1"/>
</dbReference>
<accession>A0A4R2PBS5</accession>
<dbReference type="RefSeq" id="WP_132709003.1">
    <property type="nucleotide sequence ID" value="NZ_JACIGF010000009.1"/>
</dbReference>
<reference evidence="3 4" key="1">
    <citation type="submission" date="2019-03" db="EMBL/GenBank/DDBJ databases">
        <title>Genomic Encyclopedia of Type Strains, Phase IV (KMG-IV): sequencing the most valuable type-strain genomes for metagenomic binning, comparative biology and taxonomic classification.</title>
        <authorList>
            <person name="Goeker M."/>
        </authorList>
    </citation>
    <scope>NUCLEOTIDE SEQUENCE [LARGE SCALE GENOMIC DNA]</scope>
    <source>
        <strain evidence="3 4">DSM 2132</strain>
    </source>
</reference>
<feature type="region of interest" description="Disordered" evidence="1">
    <location>
        <begin position="171"/>
        <end position="190"/>
    </location>
</feature>
<evidence type="ECO:0000313" key="3">
    <source>
        <dbReference type="EMBL" id="TCP32512.1"/>
    </source>
</evidence>
<evidence type="ECO:0000313" key="4">
    <source>
        <dbReference type="Proteomes" id="UP000295399"/>
    </source>
</evidence>
<proteinExistence type="predicted"/>
<name>A0A4R2PBS5_RHOSA</name>
<dbReference type="InterPro" id="IPR015797">
    <property type="entry name" value="NUDIX_hydrolase-like_dom_sf"/>
</dbReference>
<organism evidence="3 4">
    <name type="scientific">Rhodothalassium salexigens DSM 2132</name>
    <dbReference type="NCBI Taxonomy" id="1188247"/>
    <lineage>
        <taxon>Bacteria</taxon>
        <taxon>Pseudomonadati</taxon>
        <taxon>Pseudomonadota</taxon>
        <taxon>Alphaproteobacteria</taxon>
        <taxon>Rhodothalassiales</taxon>
        <taxon>Rhodothalassiaceae</taxon>
        <taxon>Rhodothalassium</taxon>
    </lineage>
</organism>
<dbReference type="EMBL" id="SLXO01000009">
    <property type="protein sequence ID" value="TCP32512.1"/>
    <property type="molecule type" value="Genomic_DNA"/>
</dbReference>
<dbReference type="PROSITE" id="PS51462">
    <property type="entry name" value="NUDIX"/>
    <property type="match status" value="1"/>
</dbReference>
<dbReference type="InParanoid" id="A0A4R2PBS5"/>
<dbReference type="CDD" id="cd04511">
    <property type="entry name" value="NUDIX_Hydrolase"/>
    <property type="match status" value="1"/>
</dbReference>
<dbReference type="PANTHER" id="PTHR43222:SF2">
    <property type="entry name" value="NUDIX HYDROLASE 23, CHLOROPLASTIC"/>
    <property type="match status" value="1"/>
</dbReference>
<feature type="compositionally biased region" description="Basic and acidic residues" evidence="1">
    <location>
        <begin position="181"/>
        <end position="190"/>
    </location>
</feature>